<dbReference type="InterPro" id="IPR018247">
    <property type="entry name" value="EF_Hand_1_Ca_BS"/>
</dbReference>
<feature type="domain" description="EF-hand" evidence="5">
    <location>
        <begin position="119"/>
        <end position="154"/>
    </location>
</feature>
<keyword evidence="7" id="KW-1185">Reference proteome</keyword>
<dbReference type="STRING" id="65489.A0A0D3HNQ1"/>
<dbReference type="SUPFAM" id="SSF47473">
    <property type="entry name" value="EF-hand"/>
    <property type="match status" value="1"/>
</dbReference>
<evidence type="ECO:0000313" key="7">
    <source>
        <dbReference type="Proteomes" id="UP000026960"/>
    </source>
</evidence>
<dbReference type="InterPro" id="IPR011992">
    <property type="entry name" value="EF-hand-dom_pair"/>
</dbReference>
<dbReference type="InterPro" id="IPR039647">
    <property type="entry name" value="EF_hand_pair_protein_CML-like"/>
</dbReference>
<dbReference type="eggNOG" id="KOG0027">
    <property type="taxonomic scope" value="Eukaryota"/>
</dbReference>
<dbReference type="PANTHER" id="PTHR10891">
    <property type="entry name" value="EF-HAND CALCIUM-BINDING DOMAIN CONTAINING PROTEIN"/>
    <property type="match status" value="1"/>
</dbReference>
<reference evidence="6" key="2">
    <citation type="submission" date="2015-03" db="UniProtKB">
        <authorList>
            <consortium name="EnsemblPlants"/>
        </authorList>
    </citation>
    <scope>IDENTIFICATION</scope>
</reference>
<proteinExistence type="predicted"/>
<dbReference type="EnsemblPlants" id="OBART11G19000.1">
    <property type="protein sequence ID" value="OBART11G19000.1"/>
    <property type="gene ID" value="OBART11G19000"/>
</dbReference>
<comment type="function">
    <text evidence="1">Potential calcium sensor.</text>
</comment>
<evidence type="ECO:0000256" key="3">
    <source>
        <dbReference type="ARBA" id="ARBA00022737"/>
    </source>
</evidence>
<dbReference type="Gramene" id="OBART11G19000.1">
    <property type="protein sequence ID" value="OBART11G19000.1"/>
    <property type="gene ID" value="OBART11G19000"/>
</dbReference>
<reference evidence="6" key="1">
    <citation type="journal article" date="2009" name="Rice">
        <title>De Novo Next Generation Sequencing of Plant Genomes.</title>
        <authorList>
            <person name="Rounsley S."/>
            <person name="Marri P.R."/>
            <person name="Yu Y."/>
            <person name="He R."/>
            <person name="Sisneros N."/>
            <person name="Goicoechea J.L."/>
            <person name="Lee S.J."/>
            <person name="Angelova A."/>
            <person name="Kudrna D."/>
            <person name="Luo M."/>
            <person name="Affourtit J."/>
            <person name="Desany B."/>
            <person name="Knight J."/>
            <person name="Niazi F."/>
            <person name="Egholm M."/>
            <person name="Wing R.A."/>
        </authorList>
    </citation>
    <scope>NUCLEOTIDE SEQUENCE [LARGE SCALE GENOMIC DNA]</scope>
    <source>
        <strain evidence="6">cv. IRGC 105608</strain>
    </source>
</reference>
<evidence type="ECO:0000256" key="1">
    <source>
        <dbReference type="ARBA" id="ARBA00003291"/>
    </source>
</evidence>
<dbReference type="HOGENOM" id="CLU_061288_11_0_1"/>
<dbReference type="Pfam" id="PF13499">
    <property type="entry name" value="EF-hand_7"/>
    <property type="match status" value="1"/>
</dbReference>
<dbReference type="FunFam" id="1.10.238.10:FF:000302">
    <property type="entry name" value="Probable calcium-binding protein CML46"/>
    <property type="match status" value="1"/>
</dbReference>
<dbReference type="PaxDb" id="65489-OBART11G19000.1"/>
<sequence>MEKSPAMHFLLELESQEPVCLLILFTMFTWFISKVQMILPSSCQHCNYAVTKVTSTPVLADRKISKNLSKHKDDGIEMTHEDVESVMTKMGLDFDHGKTMVYKEIGSNCMSELFDDDEPSLDEVKQAFLVFDEDNCGYIDALDLYRVLRNLGLREGVGVDECEQMIAKYDMNRDRRIDMVEFIRVLEASFC</sequence>
<protein>
    <recommendedName>
        <fullName evidence="5">EF-hand domain-containing protein</fullName>
    </recommendedName>
</protein>
<keyword evidence="2" id="KW-0479">Metal-binding</keyword>
<evidence type="ECO:0000313" key="6">
    <source>
        <dbReference type="EnsemblPlants" id="OBART11G19000.1"/>
    </source>
</evidence>
<organism evidence="6">
    <name type="scientific">Oryza barthii</name>
    <dbReference type="NCBI Taxonomy" id="65489"/>
    <lineage>
        <taxon>Eukaryota</taxon>
        <taxon>Viridiplantae</taxon>
        <taxon>Streptophyta</taxon>
        <taxon>Embryophyta</taxon>
        <taxon>Tracheophyta</taxon>
        <taxon>Spermatophyta</taxon>
        <taxon>Magnoliopsida</taxon>
        <taxon>Liliopsida</taxon>
        <taxon>Poales</taxon>
        <taxon>Poaceae</taxon>
        <taxon>BOP clade</taxon>
        <taxon>Oryzoideae</taxon>
        <taxon>Oryzeae</taxon>
        <taxon>Oryzinae</taxon>
        <taxon>Oryza</taxon>
    </lineage>
</organism>
<dbReference type="Gene3D" id="1.10.238.10">
    <property type="entry name" value="EF-hand"/>
    <property type="match status" value="1"/>
</dbReference>
<dbReference type="GO" id="GO:0005509">
    <property type="term" value="F:calcium ion binding"/>
    <property type="evidence" value="ECO:0007669"/>
    <property type="project" value="InterPro"/>
</dbReference>
<dbReference type="InterPro" id="IPR002048">
    <property type="entry name" value="EF_hand_dom"/>
</dbReference>
<name>A0A0D3HNQ1_9ORYZ</name>
<dbReference type="SMART" id="SM00054">
    <property type="entry name" value="EFh"/>
    <property type="match status" value="2"/>
</dbReference>
<keyword evidence="3" id="KW-0677">Repeat</keyword>
<evidence type="ECO:0000259" key="5">
    <source>
        <dbReference type="PROSITE" id="PS50222"/>
    </source>
</evidence>
<dbReference type="Proteomes" id="UP000026960">
    <property type="component" value="Chromosome 11"/>
</dbReference>
<evidence type="ECO:0000256" key="4">
    <source>
        <dbReference type="ARBA" id="ARBA00022837"/>
    </source>
</evidence>
<dbReference type="PROSITE" id="PS00018">
    <property type="entry name" value="EF_HAND_1"/>
    <property type="match status" value="1"/>
</dbReference>
<dbReference type="AlphaFoldDB" id="A0A0D3HNQ1"/>
<keyword evidence="4" id="KW-0106">Calcium</keyword>
<evidence type="ECO:0000256" key="2">
    <source>
        <dbReference type="ARBA" id="ARBA00022723"/>
    </source>
</evidence>
<dbReference type="PROSITE" id="PS50222">
    <property type="entry name" value="EF_HAND_2"/>
    <property type="match status" value="1"/>
</dbReference>
<accession>A0A0D3HNQ1</accession>
<dbReference type="CDD" id="cd00051">
    <property type="entry name" value="EFh"/>
    <property type="match status" value="1"/>
</dbReference>